<organism evidence="1 2">
    <name type="scientific">Chryseobacterium rhizosphaerae</name>
    <dbReference type="NCBI Taxonomy" id="395937"/>
    <lineage>
        <taxon>Bacteria</taxon>
        <taxon>Pseudomonadati</taxon>
        <taxon>Bacteroidota</taxon>
        <taxon>Flavobacteriia</taxon>
        <taxon>Flavobacteriales</taxon>
        <taxon>Weeksellaceae</taxon>
        <taxon>Chryseobacterium group</taxon>
        <taxon>Chryseobacterium</taxon>
    </lineage>
</organism>
<dbReference type="EMBL" id="QNUF01000023">
    <property type="protein sequence ID" value="REC73431.1"/>
    <property type="molecule type" value="Genomic_DNA"/>
</dbReference>
<accession>A0ABX9IGT8</accession>
<keyword evidence="2" id="KW-1185">Reference proteome</keyword>
<sequence>MIIKKNDIFNHLKNTLMTKKLILRLALLAVTVFSVYSCRIEDDVTQNTKEPQNKFAAFTQQGNEKVNF</sequence>
<feature type="non-terminal residue" evidence="1">
    <location>
        <position position="68"/>
    </location>
</feature>
<proteinExistence type="predicted"/>
<name>A0ABX9IGT8_9FLAO</name>
<evidence type="ECO:0000313" key="2">
    <source>
        <dbReference type="Proteomes" id="UP000256491"/>
    </source>
</evidence>
<comment type="caution">
    <text evidence="1">The sequence shown here is derived from an EMBL/GenBank/DDBJ whole genome shotgun (WGS) entry which is preliminary data.</text>
</comment>
<gene>
    <name evidence="1" type="ORF">DRF57_17135</name>
</gene>
<evidence type="ECO:0000313" key="1">
    <source>
        <dbReference type="EMBL" id="REC73431.1"/>
    </source>
</evidence>
<protein>
    <submittedName>
        <fullName evidence="1">Uncharacterized protein</fullName>
    </submittedName>
</protein>
<reference evidence="1 2" key="1">
    <citation type="journal article" date="2010" name="Syst. Appl. Microbiol.">
        <title>Four new species of Chryseobacterium from the rhizosphere of coastal sand dune plants, Chryseobacterium elymi sp. nov., Chryseobacterium hagamense sp. nov., Chryseobacterium lathyri sp. nov. and Chryseobacterium rhizosphaerae sp. nov.</title>
        <authorList>
            <person name="Cho S.H."/>
            <person name="Lee K.S."/>
            <person name="Shin D.S."/>
            <person name="Han J.H."/>
            <person name="Park K.S."/>
            <person name="Lee C.H."/>
            <person name="Park K.H."/>
            <person name="Kim S.B."/>
        </authorList>
    </citation>
    <scope>NUCLEOTIDE SEQUENCE [LARGE SCALE GENOMIC DNA]</scope>
    <source>
        <strain evidence="1 2">KCTC 22548</strain>
    </source>
</reference>
<dbReference type="Proteomes" id="UP000256491">
    <property type="component" value="Unassembled WGS sequence"/>
</dbReference>